<evidence type="ECO:0000256" key="2">
    <source>
        <dbReference type="ARBA" id="ARBA00023054"/>
    </source>
</evidence>
<dbReference type="Pfam" id="PF25917">
    <property type="entry name" value="BSH_RND"/>
    <property type="match status" value="1"/>
</dbReference>
<keyword evidence="6" id="KW-1185">Reference proteome</keyword>
<dbReference type="Gene3D" id="1.10.287.470">
    <property type="entry name" value="Helix hairpin bin"/>
    <property type="match status" value="1"/>
</dbReference>
<dbReference type="Gene3D" id="2.40.50.100">
    <property type="match status" value="1"/>
</dbReference>
<feature type="domain" description="Multidrug resistance protein MdtA-like barrel-sandwich hybrid" evidence="4">
    <location>
        <begin position="53"/>
        <end position="237"/>
    </location>
</feature>
<dbReference type="InterPro" id="IPR011053">
    <property type="entry name" value="Single_hybrid_motif"/>
</dbReference>
<dbReference type="InterPro" id="IPR058625">
    <property type="entry name" value="MdtA-like_BSH"/>
</dbReference>
<dbReference type="RefSeq" id="WP_161823202.1">
    <property type="nucleotide sequence ID" value="NZ_LSRS01000008.1"/>
</dbReference>
<protein>
    <submittedName>
        <fullName evidence="5">p-hydroxybenzoic acid efflux pump subunit AaeA</fullName>
    </submittedName>
</protein>
<comment type="caution">
    <text evidence="5">The sequence shown here is derived from an EMBL/GenBank/DDBJ whole genome shotgun (WGS) entry which is preliminary data.</text>
</comment>
<dbReference type="Proteomes" id="UP000798488">
    <property type="component" value="Unassembled WGS sequence"/>
</dbReference>
<dbReference type="Gene3D" id="2.40.30.170">
    <property type="match status" value="1"/>
</dbReference>
<feature type="coiled-coil region" evidence="3">
    <location>
        <begin position="86"/>
        <end position="206"/>
    </location>
</feature>
<dbReference type="SUPFAM" id="SSF51230">
    <property type="entry name" value="Single hybrid motif"/>
    <property type="match status" value="1"/>
</dbReference>
<evidence type="ECO:0000313" key="6">
    <source>
        <dbReference type="Proteomes" id="UP000798488"/>
    </source>
</evidence>
<sequence length="333" mass="36470">MQKKLIPLMLLIAAFITGGIFMTLDGKDAVTIASTKKSSLLAADTLNVSFQGVGGKVTSIQVTEEQQVRQGDVLMTLDPTDIDLQMAKLKTDIQQQEVKIQQAKALGDRKEDVERQALAVEAAQQALDLAQKNYDRKKALFDAQAVAQAELDTMSNQLETAKNALAQQQAGLNKLNTEIQNNVYNVELAEKQKATMEVQLQSLAVQKQRMILQAPADGKVTRIVPKIGENIGSGATVVTIESDQLYYDIYVDETQISKFKPSGKVSGYVVALKKNVEGKVRYVTAAPQYANMRMSRDKGQADVSLFLVRIDVQRTPELLPGMSVEVKTGANSH</sequence>
<evidence type="ECO:0000256" key="1">
    <source>
        <dbReference type="ARBA" id="ARBA00004196"/>
    </source>
</evidence>
<gene>
    <name evidence="5" type="primary">aaeA</name>
    <name evidence="5" type="ORF">SPSYN_02947</name>
</gene>
<proteinExistence type="predicted"/>
<dbReference type="OrthoDB" id="1806446at2"/>
<dbReference type="PANTHER" id="PTHR32347">
    <property type="entry name" value="EFFLUX SYSTEM COMPONENT YKNX-RELATED"/>
    <property type="match status" value="1"/>
</dbReference>
<dbReference type="InterPro" id="IPR050465">
    <property type="entry name" value="UPF0194_transport"/>
</dbReference>
<dbReference type="EMBL" id="LSRS01000008">
    <property type="protein sequence ID" value="KAF1084035.1"/>
    <property type="molecule type" value="Genomic_DNA"/>
</dbReference>
<evidence type="ECO:0000259" key="4">
    <source>
        <dbReference type="Pfam" id="PF25917"/>
    </source>
</evidence>
<reference evidence="5" key="1">
    <citation type="submission" date="2016-02" db="EMBL/GenBank/DDBJ databases">
        <title>Draft Genome Sequence of Sporotomaculum syntrophicum Strain FB, a Syntrophic Benzoate Degrader.</title>
        <authorList>
            <person name="Nobu M.K."/>
            <person name="Narihiro T."/>
            <person name="Qiu Y.-L."/>
            <person name="Ohashi A."/>
            <person name="Liu W.-T."/>
            <person name="Yuji S."/>
        </authorList>
    </citation>
    <scope>NUCLEOTIDE SEQUENCE</scope>
    <source>
        <strain evidence="5">FB</strain>
    </source>
</reference>
<keyword evidence="2 3" id="KW-0175">Coiled coil</keyword>
<comment type="subcellular location">
    <subcellularLocation>
        <location evidence="1">Cell envelope</location>
    </subcellularLocation>
</comment>
<dbReference type="GO" id="GO:0030313">
    <property type="term" value="C:cell envelope"/>
    <property type="evidence" value="ECO:0007669"/>
    <property type="project" value="UniProtKB-SubCell"/>
</dbReference>
<evidence type="ECO:0000256" key="3">
    <source>
        <dbReference type="SAM" id="Coils"/>
    </source>
</evidence>
<organism evidence="5 6">
    <name type="scientific">Sporotomaculum syntrophicum</name>
    <dbReference type="NCBI Taxonomy" id="182264"/>
    <lineage>
        <taxon>Bacteria</taxon>
        <taxon>Bacillati</taxon>
        <taxon>Bacillota</taxon>
        <taxon>Clostridia</taxon>
        <taxon>Eubacteriales</taxon>
        <taxon>Desulfallaceae</taxon>
        <taxon>Sporotomaculum</taxon>
    </lineage>
</organism>
<dbReference type="PANTHER" id="PTHR32347:SF29">
    <property type="entry name" value="UPF0194 MEMBRANE PROTEIN YBHG"/>
    <property type="match status" value="1"/>
</dbReference>
<dbReference type="AlphaFoldDB" id="A0A9D2WN37"/>
<name>A0A9D2WN37_9FIRM</name>
<accession>A0A9D2WN37</accession>
<evidence type="ECO:0000313" key="5">
    <source>
        <dbReference type="EMBL" id="KAF1084035.1"/>
    </source>
</evidence>